<gene>
    <name evidence="9" type="ORF">CWI80_03450</name>
</gene>
<keyword evidence="10" id="KW-1185">Reference proteome</keyword>
<dbReference type="InterPro" id="IPR051263">
    <property type="entry name" value="C-type_cytochrome_biogenesis"/>
</dbReference>
<protein>
    <recommendedName>
        <fullName evidence="7">Cytochrome c-type biogenesis protein</fullName>
    </recommendedName>
</protein>
<dbReference type="GO" id="GO:0017004">
    <property type="term" value="P:cytochrome complex assembly"/>
    <property type="evidence" value="ECO:0007669"/>
    <property type="project" value="UniProtKB-KW"/>
</dbReference>
<evidence type="ECO:0000256" key="2">
    <source>
        <dbReference type="ARBA" id="ARBA00022617"/>
    </source>
</evidence>
<evidence type="ECO:0000256" key="4">
    <source>
        <dbReference type="ARBA" id="ARBA00022729"/>
    </source>
</evidence>
<keyword evidence="6 7" id="KW-0408">Iron</keyword>
<evidence type="ECO:0000256" key="1">
    <source>
        <dbReference type="ARBA" id="ARBA00010342"/>
    </source>
</evidence>
<dbReference type="CDD" id="cd16378">
    <property type="entry name" value="CcmH_N"/>
    <property type="match status" value="1"/>
</dbReference>
<proteinExistence type="inferred from homology"/>
<keyword evidence="7" id="KW-1133">Transmembrane helix</keyword>
<evidence type="ECO:0000256" key="6">
    <source>
        <dbReference type="ARBA" id="ARBA00023004"/>
    </source>
</evidence>
<feature type="domain" description="CcmH/CycL/Ccl2/NrfF N-terminal" evidence="8">
    <location>
        <begin position="12"/>
        <end position="149"/>
    </location>
</feature>
<dbReference type="Proteomes" id="UP000287022">
    <property type="component" value="Unassembled WGS sequence"/>
</dbReference>
<feature type="signal peptide" evidence="7">
    <location>
        <begin position="1"/>
        <end position="22"/>
    </location>
</feature>
<keyword evidence="4 7" id="KW-0732">Signal</keyword>
<reference evidence="10" key="1">
    <citation type="journal article" date="2018" name="Front. Microbiol.">
        <title>Genome-Based Analysis Reveals the Taxonomy and Diversity of the Family Idiomarinaceae.</title>
        <authorList>
            <person name="Liu Y."/>
            <person name="Lai Q."/>
            <person name="Shao Z."/>
        </authorList>
    </citation>
    <scope>NUCLEOTIDE SEQUENCE [LARGE SCALE GENOMIC DNA]</scope>
    <source>
        <strain evidence="10">c121</strain>
    </source>
</reference>
<feature type="chain" id="PRO_5018823946" description="Cytochrome c-type biogenesis protein" evidence="7">
    <location>
        <begin position="23"/>
        <end position="158"/>
    </location>
</feature>
<dbReference type="RefSeq" id="WP_084616832.1">
    <property type="nucleotide sequence ID" value="NZ_PIQE01000001.1"/>
</dbReference>
<dbReference type="GO" id="GO:0046872">
    <property type="term" value="F:metal ion binding"/>
    <property type="evidence" value="ECO:0007669"/>
    <property type="project" value="UniProtKB-KW"/>
</dbReference>
<sequence>MRAGWLSFCLMVGLFVCSAALAQSAKNYVFDDAAKEATFRELIGELRCPKCQNQSIADSNAELAVDLRERTYQMVQEGASKQEVIDYMVARYGDFVHYQPPVTVATSILWWGPLGVLIIGGIVVVLRVRQQRHREVEWSAEEQAQLDALRQRQKGENE</sequence>
<evidence type="ECO:0000256" key="3">
    <source>
        <dbReference type="ARBA" id="ARBA00022723"/>
    </source>
</evidence>
<evidence type="ECO:0000259" key="8">
    <source>
        <dbReference type="Pfam" id="PF03918"/>
    </source>
</evidence>
<comment type="function">
    <text evidence="7">Possible subunit of a heme lyase.</text>
</comment>
<name>A0A432Z934_9GAMM</name>
<keyword evidence="7" id="KW-0812">Transmembrane</keyword>
<dbReference type="PANTHER" id="PTHR47870:SF1">
    <property type="entry name" value="CYTOCHROME C-TYPE BIOGENESIS PROTEIN CCMH"/>
    <property type="match status" value="1"/>
</dbReference>
<dbReference type="FunFam" id="1.10.8.640:FF:000001">
    <property type="entry name" value="Cytochrome c-type biogenesis protein"/>
    <property type="match status" value="1"/>
</dbReference>
<dbReference type="InterPro" id="IPR005616">
    <property type="entry name" value="CcmH/CycL/Ccl2/NrfF_N"/>
</dbReference>
<keyword evidence="7" id="KW-0472">Membrane</keyword>
<organism evidence="9 10">
    <name type="scientific">Pseudidiomarina sediminum</name>
    <dbReference type="NCBI Taxonomy" id="431675"/>
    <lineage>
        <taxon>Bacteria</taxon>
        <taxon>Pseudomonadati</taxon>
        <taxon>Pseudomonadota</taxon>
        <taxon>Gammaproteobacteria</taxon>
        <taxon>Alteromonadales</taxon>
        <taxon>Idiomarinaceae</taxon>
        <taxon>Pseudidiomarina</taxon>
    </lineage>
</organism>
<comment type="similarity">
    <text evidence="1 7">Belongs to the CcmH/CycL/Ccl2/NrfF family.</text>
</comment>
<dbReference type="EMBL" id="PIQE01000001">
    <property type="protein sequence ID" value="RUO74408.1"/>
    <property type="molecule type" value="Genomic_DNA"/>
</dbReference>
<dbReference type="GO" id="GO:0005886">
    <property type="term" value="C:plasma membrane"/>
    <property type="evidence" value="ECO:0007669"/>
    <property type="project" value="TreeGrafter"/>
</dbReference>
<dbReference type="AlphaFoldDB" id="A0A432Z934"/>
<keyword evidence="2 7" id="KW-0349">Heme</keyword>
<dbReference type="Pfam" id="PF03918">
    <property type="entry name" value="CcmH"/>
    <property type="match status" value="1"/>
</dbReference>
<dbReference type="STRING" id="1122124.GCA_000423165_00708"/>
<evidence type="ECO:0000313" key="10">
    <source>
        <dbReference type="Proteomes" id="UP000287022"/>
    </source>
</evidence>
<keyword evidence="5" id="KW-0201">Cytochrome c-type biogenesis</keyword>
<comment type="caution">
    <text evidence="9">The sequence shown here is derived from an EMBL/GenBank/DDBJ whole genome shotgun (WGS) entry which is preliminary data.</text>
</comment>
<accession>A0A432Z934</accession>
<dbReference type="InterPro" id="IPR038297">
    <property type="entry name" value="CcmH/CycL/NrfF/Ccl2_sf"/>
</dbReference>
<feature type="transmembrane region" description="Helical" evidence="7">
    <location>
        <begin position="108"/>
        <end position="126"/>
    </location>
</feature>
<evidence type="ECO:0000256" key="5">
    <source>
        <dbReference type="ARBA" id="ARBA00022748"/>
    </source>
</evidence>
<evidence type="ECO:0000313" key="9">
    <source>
        <dbReference type="EMBL" id="RUO74408.1"/>
    </source>
</evidence>
<dbReference type="PANTHER" id="PTHR47870">
    <property type="entry name" value="CYTOCHROME C-TYPE BIOGENESIS PROTEIN CCMH"/>
    <property type="match status" value="1"/>
</dbReference>
<keyword evidence="3 7" id="KW-0479">Metal-binding</keyword>
<evidence type="ECO:0000256" key="7">
    <source>
        <dbReference type="RuleBase" id="RU364112"/>
    </source>
</evidence>
<dbReference type="Gene3D" id="1.10.8.640">
    <property type="entry name" value="Cytochrome C biogenesis protein"/>
    <property type="match status" value="1"/>
</dbReference>